<name>A0A853C3I4_9ACTN</name>
<proteinExistence type="predicted"/>
<protein>
    <recommendedName>
        <fullName evidence="3">Peptidase MA-like domain-containing protein</fullName>
    </recommendedName>
</protein>
<organism evidence="1 2">
    <name type="scientific">Nocardioides thalensis</name>
    <dbReference type="NCBI Taxonomy" id="1914755"/>
    <lineage>
        <taxon>Bacteria</taxon>
        <taxon>Bacillati</taxon>
        <taxon>Actinomycetota</taxon>
        <taxon>Actinomycetes</taxon>
        <taxon>Propionibacteriales</taxon>
        <taxon>Nocardioidaceae</taxon>
        <taxon>Nocardioides</taxon>
    </lineage>
</organism>
<dbReference type="AlphaFoldDB" id="A0A853C3I4"/>
<comment type="caution">
    <text evidence="1">The sequence shown here is derived from an EMBL/GenBank/DDBJ whole genome shotgun (WGS) entry which is preliminary data.</text>
</comment>
<evidence type="ECO:0000313" key="1">
    <source>
        <dbReference type="EMBL" id="NYJ01944.1"/>
    </source>
</evidence>
<evidence type="ECO:0008006" key="3">
    <source>
        <dbReference type="Google" id="ProtNLM"/>
    </source>
</evidence>
<gene>
    <name evidence="1" type="ORF">HNR19_002642</name>
</gene>
<reference evidence="1 2" key="1">
    <citation type="submission" date="2020-07" db="EMBL/GenBank/DDBJ databases">
        <title>Sequencing the genomes of 1000 actinobacteria strains.</title>
        <authorList>
            <person name="Klenk H.-P."/>
        </authorList>
    </citation>
    <scope>NUCLEOTIDE SEQUENCE [LARGE SCALE GENOMIC DNA]</scope>
    <source>
        <strain evidence="1 2">DSM 103833</strain>
    </source>
</reference>
<sequence>MVDGGWVARVQVTWRYRGFDASVGRAEVAVTFGEGGATVDGVAPYGSTMPLWLTGPIAVRRDADSLVVTTGRRQPLDRYGRQAAEAVDTVREVLDRPVRLVVEVPASVDQLNGAVGAEPGTYDAIAAVTAGLDGTFAPETPVHVFLNPAVFGGLEAVAAQIVMTHEAVHVVTEAPLAQSAELWLLEGFADYVALRDTDLPLSRTAAQIVERVRRQGVPETLPLRTEFDTRASHLGAVYESAWLICVVLAERGGEGALVDFYDAVVQGALLEDELERIFGWSVADLTRAWQARLADVAGVPTGG</sequence>
<keyword evidence="2" id="KW-1185">Reference proteome</keyword>
<dbReference type="EMBL" id="JACCFP010000001">
    <property type="protein sequence ID" value="NYJ01944.1"/>
    <property type="molecule type" value="Genomic_DNA"/>
</dbReference>
<dbReference type="Proteomes" id="UP000530424">
    <property type="component" value="Unassembled WGS sequence"/>
</dbReference>
<dbReference type="RefSeq" id="WP_179668367.1">
    <property type="nucleotide sequence ID" value="NZ_JACCFP010000001.1"/>
</dbReference>
<accession>A0A853C3I4</accession>
<evidence type="ECO:0000313" key="2">
    <source>
        <dbReference type="Proteomes" id="UP000530424"/>
    </source>
</evidence>